<gene>
    <name evidence="1" type="ORF">SAMN04489712_12028</name>
</gene>
<dbReference type="InterPro" id="IPR007061">
    <property type="entry name" value="MST-like"/>
</dbReference>
<keyword evidence="2" id="KW-1185">Reference proteome</keyword>
<dbReference type="Gene3D" id="1.20.120.450">
    <property type="entry name" value="dinb family like domain"/>
    <property type="match status" value="1"/>
</dbReference>
<evidence type="ECO:0008006" key="3">
    <source>
        <dbReference type="Google" id="ProtNLM"/>
    </source>
</evidence>
<dbReference type="OrthoDB" id="4548523at2"/>
<protein>
    <recommendedName>
        <fullName evidence="3">DinB superfamily protein</fullName>
    </recommendedName>
</protein>
<reference evidence="2" key="1">
    <citation type="submission" date="2016-10" db="EMBL/GenBank/DDBJ databases">
        <authorList>
            <person name="Varghese N."/>
            <person name="Submissions S."/>
        </authorList>
    </citation>
    <scope>NUCLEOTIDE SEQUENCE [LARGE SCALE GENOMIC DNA]</scope>
    <source>
        <strain evidence="2">DSM 43163</strain>
    </source>
</reference>
<dbReference type="Proteomes" id="UP000236723">
    <property type="component" value="Unassembled WGS sequence"/>
</dbReference>
<sequence length="166" mass="18212">MIDGTSVPGTGELGLLLGFLNAQRSAVAAKCDGLGEETAHRPLLPTSPLMTVAGLVSHLRWVEQSWFEHILLGEPELGPWTDEDPDREFRVDGVPLPRLLADYRRQCARSDEIVTSVGLDAAAAVERHGAHPTARWIVLHMIEETARHAGHLDIVRELLDGRTGYP</sequence>
<dbReference type="AlphaFoldDB" id="A0A1H6DNX9"/>
<dbReference type="RefSeq" id="WP_103943024.1">
    <property type="nucleotide sequence ID" value="NZ_FNVO01000020.1"/>
</dbReference>
<evidence type="ECO:0000313" key="2">
    <source>
        <dbReference type="Proteomes" id="UP000236723"/>
    </source>
</evidence>
<dbReference type="EMBL" id="FNVO01000020">
    <property type="protein sequence ID" value="SEG86891.1"/>
    <property type="molecule type" value="Genomic_DNA"/>
</dbReference>
<name>A0A1H6DNX9_9ACTN</name>
<accession>A0A1H6DNX9</accession>
<dbReference type="Pfam" id="PF04978">
    <property type="entry name" value="MST"/>
    <property type="match status" value="1"/>
</dbReference>
<proteinExistence type="predicted"/>
<organism evidence="1 2">
    <name type="scientific">Thermomonospora echinospora</name>
    <dbReference type="NCBI Taxonomy" id="1992"/>
    <lineage>
        <taxon>Bacteria</taxon>
        <taxon>Bacillati</taxon>
        <taxon>Actinomycetota</taxon>
        <taxon>Actinomycetes</taxon>
        <taxon>Streptosporangiales</taxon>
        <taxon>Thermomonosporaceae</taxon>
        <taxon>Thermomonospora</taxon>
    </lineage>
</organism>
<dbReference type="SUPFAM" id="SSF109854">
    <property type="entry name" value="DinB/YfiT-like putative metalloenzymes"/>
    <property type="match status" value="1"/>
</dbReference>
<evidence type="ECO:0000313" key="1">
    <source>
        <dbReference type="EMBL" id="SEG86891.1"/>
    </source>
</evidence>
<dbReference type="InterPro" id="IPR034660">
    <property type="entry name" value="DinB/YfiT-like"/>
</dbReference>